<dbReference type="Pfam" id="PF00069">
    <property type="entry name" value="Pkinase"/>
    <property type="match status" value="1"/>
</dbReference>
<dbReference type="Gene3D" id="3.40.1000.10">
    <property type="entry name" value="Mog1/PsbP, alpha/beta/alpha sandwich"/>
    <property type="match status" value="1"/>
</dbReference>
<dbReference type="PANTHER" id="PTHR43289:SF6">
    <property type="entry name" value="SERINE_THREONINE-PROTEIN KINASE NEKL-3"/>
    <property type="match status" value="1"/>
</dbReference>
<dbReference type="Proteomes" id="UP000292274">
    <property type="component" value="Unassembled WGS sequence"/>
</dbReference>
<dbReference type="PROSITE" id="PS50011">
    <property type="entry name" value="PROTEIN_KINASE_DOM"/>
    <property type="match status" value="1"/>
</dbReference>
<feature type="compositionally biased region" description="Polar residues" evidence="8">
    <location>
        <begin position="1"/>
        <end position="19"/>
    </location>
</feature>
<dbReference type="InterPro" id="IPR011009">
    <property type="entry name" value="Kinase-like_dom_sf"/>
</dbReference>
<evidence type="ECO:0000256" key="4">
    <source>
        <dbReference type="ARBA" id="ARBA00022741"/>
    </source>
</evidence>
<dbReference type="InterPro" id="IPR016123">
    <property type="entry name" value="Mog1/PsbP_a/b/a-sand"/>
</dbReference>
<dbReference type="PROSITE" id="PS00108">
    <property type="entry name" value="PROTEIN_KINASE_ST"/>
    <property type="match status" value="1"/>
</dbReference>
<dbReference type="PANTHER" id="PTHR43289">
    <property type="entry name" value="MITOGEN-ACTIVATED PROTEIN KINASE KINASE KINASE 20-RELATED"/>
    <property type="match status" value="1"/>
</dbReference>
<evidence type="ECO:0000256" key="3">
    <source>
        <dbReference type="ARBA" id="ARBA00022679"/>
    </source>
</evidence>
<feature type="region of interest" description="Disordered" evidence="8">
    <location>
        <begin position="440"/>
        <end position="461"/>
    </location>
</feature>
<dbReference type="CDD" id="cd14014">
    <property type="entry name" value="STKc_PknB_like"/>
    <property type="match status" value="1"/>
</dbReference>
<dbReference type="GO" id="GO:0004674">
    <property type="term" value="F:protein serine/threonine kinase activity"/>
    <property type="evidence" value="ECO:0007669"/>
    <property type="project" value="UniProtKB-KW"/>
</dbReference>
<evidence type="ECO:0000256" key="7">
    <source>
        <dbReference type="PROSITE-ProRule" id="PRU10141"/>
    </source>
</evidence>
<dbReference type="EMBL" id="SJJR01000002">
    <property type="protein sequence ID" value="TCB99794.1"/>
    <property type="molecule type" value="Genomic_DNA"/>
</dbReference>
<dbReference type="RefSeq" id="WP_131301061.1">
    <property type="nucleotide sequence ID" value="NZ_SJJR01000002.1"/>
</dbReference>
<dbReference type="GO" id="GO:0015979">
    <property type="term" value="P:photosynthesis"/>
    <property type="evidence" value="ECO:0007669"/>
    <property type="project" value="InterPro"/>
</dbReference>
<dbReference type="SUPFAM" id="SSF55724">
    <property type="entry name" value="Mog1p/PsbP-like"/>
    <property type="match status" value="1"/>
</dbReference>
<protein>
    <recommendedName>
        <fullName evidence="1">non-specific serine/threonine protein kinase</fullName>
        <ecNumber evidence="1">2.7.11.1</ecNumber>
    </recommendedName>
</protein>
<dbReference type="OrthoDB" id="9762169at2"/>
<keyword evidence="6 7" id="KW-0067">ATP-binding</keyword>
<evidence type="ECO:0000313" key="10">
    <source>
        <dbReference type="EMBL" id="TCB99794.1"/>
    </source>
</evidence>
<dbReference type="InterPro" id="IPR002683">
    <property type="entry name" value="PsbP_C"/>
</dbReference>
<keyword evidence="4 7" id="KW-0547">Nucleotide-binding</keyword>
<name>A0A4R0GPW4_9ACTN</name>
<dbReference type="InterPro" id="IPR008271">
    <property type="entry name" value="Ser/Thr_kinase_AS"/>
</dbReference>
<evidence type="ECO:0000259" key="9">
    <source>
        <dbReference type="PROSITE" id="PS50011"/>
    </source>
</evidence>
<keyword evidence="2 10" id="KW-0723">Serine/threonine-protein kinase</keyword>
<keyword evidence="11" id="KW-1185">Reference proteome</keyword>
<dbReference type="Gene3D" id="1.10.510.10">
    <property type="entry name" value="Transferase(Phosphotransferase) domain 1"/>
    <property type="match status" value="1"/>
</dbReference>
<dbReference type="InterPro" id="IPR017441">
    <property type="entry name" value="Protein_kinase_ATP_BS"/>
</dbReference>
<dbReference type="EC" id="2.7.11.1" evidence="1"/>
<keyword evidence="5 10" id="KW-0418">Kinase</keyword>
<proteinExistence type="predicted"/>
<dbReference type="GO" id="GO:0005509">
    <property type="term" value="F:calcium ion binding"/>
    <property type="evidence" value="ECO:0007669"/>
    <property type="project" value="InterPro"/>
</dbReference>
<gene>
    <name evidence="10" type="ORF">E0H26_04405</name>
</gene>
<reference evidence="10 11" key="1">
    <citation type="submission" date="2019-02" db="EMBL/GenBank/DDBJ databases">
        <title>Jishengella sp. nov., isolated from a root of Zingiber montanum.</title>
        <authorList>
            <person name="Kuncharoen N."/>
            <person name="Kudo T."/>
            <person name="Masahiro Y."/>
            <person name="Ohkuma M."/>
            <person name="Tanasupawat S."/>
        </authorList>
    </citation>
    <scope>NUCLEOTIDE SEQUENCE [LARGE SCALE GENOMIC DNA]</scope>
    <source>
        <strain evidence="10 11">PLAI 1-1</strain>
    </source>
</reference>
<feature type="domain" description="Protein kinase" evidence="9">
    <location>
        <begin position="30"/>
        <end position="288"/>
    </location>
</feature>
<accession>A0A4R0GPW4</accession>
<organism evidence="10 11">
    <name type="scientific">Micromonospora zingiberis</name>
    <dbReference type="NCBI Taxonomy" id="2053011"/>
    <lineage>
        <taxon>Bacteria</taxon>
        <taxon>Bacillati</taxon>
        <taxon>Actinomycetota</taxon>
        <taxon>Actinomycetes</taxon>
        <taxon>Micromonosporales</taxon>
        <taxon>Micromonosporaceae</taxon>
        <taxon>Micromonospora</taxon>
    </lineage>
</organism>
<dbReference type="SUPFAM" id="SSF56112">
    <property type="entry name" value="Protein kinase-like (PK-like)"/>
    <property type="match status" value="1"/>
</dbReference>
<dbReference type="GO" id="GO:0009654">
    <property type="term" value="C:photosystem II oxygen evolving complex"/>
    <property type="evidence" value="ECO:0007669"/>
    <property type="project" value="InterPro"/>
</dbReference>
<dbReference type="InterPro" id="IPR000719">
    <property type="entry name" value="Prot_kinase_dom"/>
</dbReference>
<comment type="caution">
    <text evidence="10">The sequence shown here is derived from an EMBL/GenBank/DDBJ whole genome shotgun (WGS) entry which is preliminary data.</text>
</comment>
<dbReference type="AlphaFoldDB" id="A0A4R0GPW4"/>
<keyword evidence="3" id="KW-0808">Transferase</keyword>
<dbReference type="GO" id="GO:0005524">
    <property type="term" value="F:ATP binding"/>
    <property type="evidence" value="ECO:0007669"/>
    <property type="project" value="UniProtKB-UniRule"/>
</dbReference>
<feature type="region of interest" description="Disordered" evidence="8">
    <location>
        <begin position="1"/>
        <end position="25"/>
    </location>
</feature>
<feature type="compositionally biased region" description="Low complexity" evidence="8">
    <location>
        <begin position="360"/>
        <end position="373"/>
    </location>
</feature>
<evidence type="ECO:0000313" key="11">
    <source>
        <dbReference type="Proteomes" id="UP000292274"/>
    </source>
</evidence>
<feature type="binding site" evidence="7">
    <location>
        <position position="59"/>
    </location>
    <ligand>
        <name>ATP</name>
        <dbReference type="ChEBI" id="CHEBI:30616"/>
    </ligand>
</feature>
<dbReference type="GO" id="GO:0019898">
    <property type="term" value="C:extrinsic component of membrane"/>
    <property type="evidence" value="ECO:0007669"/>
    <property type="project" value="InterPro"/>
</dbReference>
<feature type="region of interest" description="Disordered" evidence="8">
    <location>
        <begin position="354"/>
        <end position="373"/>
    </location>
</feature>
<dbReference type="SMART" id="SM00220">
    <property type="entry name" value="S_TKc"/>
    <property type="match status" value="1"/>
</dbReference>
<dbReference type="Pfam" id="PF01789">
    <property type="entry name" value="PsbP"/>
    <property type="match status" value="1"/>
</dbReference>
<evidence type="ECO:0000256" key="1">
    <source>
        <dbReference type="ARBA" id="ARBA00012513"/>
    </source>
</evidence>
<evidence type="ECO:0000256" key="5">
    <source>
        <dbReference type="ARBA" id="ARBA00022777"/>
    </source>
</evidence>
<evidence type="ECO:0000256" key="8">
    <source>
        <dbReference type="SAM" id="MobiDB-lite"/>
    </source>
</evidence>
<sequence length="726" mass="76275">MTQIPTWSGGPVSTPTNGRATPGTVIGDRYSLRSTVGNGGMGTVWRATDTLLRRDVAVKEVILPPGLAPSDRDAMYERTLREARAAAAIAHPAVVQVYDVVTEAGRPWIVMELLDARSLADMVIEDGPIAQRVVAKIGIALLGALEVAHAIGVLHRDVKPANVLICSDGRCVLTDFGVARMPTDVQLTTPGMVLGSPHFISPERAMGQEFGPPSDLFSLGVTLYTAVEGRPPFDRGDPIETMHAVVEDPPAPPQRSGALTRVLMGLLEKDPARRLDVHTARAMLRELLAGPLSSNAAAVNSMTDPYSVMQMPQPAPITAPPTPAKSKPSGQIGGRAMLGPGESLTDRLAALRRGERPGQAAPASAAAMEDTSADALARPAHSGALSPPPVGRTYGGADATQRIGDADATQRIGGADATQRIGGADATRRIGGADATQRISGADATQRIGGPEATQRIGGADATQRVGAAAFSYGTGQPEATQRIGGDYGGQWPAAPSQPYGARPTPTGGSPLDKAKATGTRLVDTVKGWPRKMQLAAAGGLVVLLLIGIVVLTGGGDDQPQTTPVADPSTSADAGPGIEMQEHSGRGVQLMVPKGWKKNAPNGAVYVDYTDPEDSGRRVRILNEPWRGESARWAVVAENGLKTRSNSCAKPYTQISMEQKELAGKASAEFEYTCGEGDKMRHGVWHGVAHDGRMYSFYLTSNDSRFAESKPIYDEMVKSFQLTNAG</sequence>
<evidence type="ECO:0000256" key="6">
    <source>
        <dbReference type="ARBA" id="ARBA00022840"/>
    </source>
</evidence>
<dbReference type="PROSITE" id="PS00107">
    <property type="entry name" value="PROTEIN_KINASE_ATP"/>
    <property type="match status" value="1"/>
</dbReference>
<dbReference type="Gene3D" id="3.30.200.20">
    <property type="entry name" value="Phosphorylase Kinase, domain 1"/>
    <property type="match status" value="1"/>
</dbReference>
<feature type="region of interest" description="Disordered" evidence="8">
    <location>
        <begin position="315"/>
        <end position="341"/>
    </location>
</feature>
<evidence type="ECO:0000256" key="2">
    <source>
        <dbReference type="ARBA" id="ARBA00022527"/>
    </source>
</evidence>